<sequence length="599" mass="62166">MSAGKASKKPSASAAASSGGDASTVADTTADEPTAPSAPAAGLGRAKSARIGGPSLSSATLSRRSGASPSVVTNSVTTGTADVVPTTPTAGATLTTLSGLSTTQSSLTPVATAPEPHPRDILIAVVTTVGSLALQLGREISMATHWGPMPSSPTLTLNGYNLLPSSTENVTSFYGQWSNFPGGPTFVQGTQEFNVVDPATSETVGTFGALVSSGTPFAFLGPLSFGQYKEILVTSNNAGEQEPPVGSIIASQTFGRFGWSYSALREPTGTVVSFKLLTPFGDLPIPMTFDATELMEIRPFSLGNGYSVAPADPASATILATSGVLPLFSTVQGKQVFNVYDSDGHVVGSFEGVYTPTHDLLGAYTQAILVTGNDGVNVGTDPGQVPPVGTVYNVLYEGSDDHYVLYTSMPSLSGDIVSLLDISPDGVTNTRVFPLNILDASALPVVQSLMGPNGQRFYPISDFQPVGINGLPPREVELQGYQQFGVYDSTGAQTGSFDADVATQWDLLGIVSQAILVTKVTDGTAGTESGQVPPVGSRFEYASFGNSGFGFYYSAMPAESGDVIRFNLVTPLGNIPLYTTYNEALNPDDYSFYSPFVTI</sequence>
<evidence type="ECO:0000313" key="2">
    <source>
        <dbReference type="EMBL" id="QYL17117.1"/>
    </source>
</evidence>
<name>A0ABX8VH60_9MYCO</name>
<dbReference type="RefSeq" id="WP_220045905.1">
    <property type="nucleotide sequence ID" value="NZ_BAAAVX010000002.1"/>
</dbReference>
<dbReference type="Proteomes" id="UP000825367">
    <property type="component" value="Chromosome"/>
</dbReference>
<gene>
    <name evidence="2" type="ORF">K0O64_00525</name>
</gene>
<feature type="region of interest" description="Disordered" evidence="1">
    <location>
        <begin position="1"/>
        <end position="74"/>
    </location>
</feature>
<organism evidence="2 3">
    <name type="scientific">Mycolicibacterium pallens</name>
    <dbReference type="NCBI Taxonomy" id="370524"/>
    <lineage>
        <taxon>Bacteria</taxon>
        <taxon>Bacillati</taxon>
        <taxon>Actinomycetota</taxon>
        <taxon>Actinomycetes</taxon>
        <taxon>Mycobacteriales</taxon>
        <taxon>Mycobacteriaceae</taxon>
        <taxon>Mycolicibacterium</taxon>
    </lineage>
</organism>
<evidence type="ECO:0000256" key="1">
    <source>
        <dbReference type="SAM" id="MobiDB-lite"/>
    </source>
</evidence>
<proteinExistence type="predicted"/>
<keyword evidence="3" id="KW-1185">Reference proteome</keyword>
<feature type="compositionally biased region" description="Low complexity" evidence="1">
    <location>
        <begin position="1"/>
        <end position="23"/>
    </location>
</feature>
<reference evidence="2 3" key="1">
    <citation type="submission" date="2021-07" db="EMBL/GenBank/DDBJ databases">
        <title>Whole genome sequencing of non-tuberculosis mycobacteria type-strains.</title>
        <authorList>
            <person name="Igarashi Y."/>
            <person name="Osugi A."/>
            <person name="Mitarai S."/>
        </authorList>
    </citation>
    <scope>NUCLEOTIDE SEQUENCE [LARGE SCALE GENOMIC DNA]</scope>
    <source>
        <strain evidence="2 3">JCM 16370</strain>
    </source>
</reference>
<evidence type="ECO:0000313" key="3">
    <source>
        <dbReference type="Proteomes" id="UP000825367"/>
    </source>
</evidence>
<protein>
    <submittedName>
        <fullName evidence="2">Uncharacterized protein</fullName>
    </submittedName>
</protein>
<dbReference type="EMBL" id="CP080333">
    <property type="protein sequence ID" value="QYL17117.1"/>
    <property type="molecule type" value="Genomic_DNA"/>
</dbReference>
<accession>A0ABX8VH60</accession>
<feature type="compositionally biased region" description="Polar residues" evidence="1">
    <location>
        <begin position="55"/>
        <end position="74"/>
    </location>
</feature>